<dbReference type="SMART" id="SM01059">
    <property type="entry name" value="CAT"/>
    <property type="match status" value="1"/>
</dbReference>
<dbReference type="InterPro" id="IPR023213">
    <property type="entry name" value="CAT-like_dom_sf"/>
</dbReference>
<dbReference type="SUPFAM" id="SSF52777">
    <property type="entry name" value="CoA-dependent acyltransferases"/>
    <property type="match status" value="1"/>
</dbReference>
<evidence type="ECO:0000256" key="1">
    <source>
        <dbReference type="PIRSR" id="PIRSR000440-1"/>
    </source>
</evidence>
<keyword evidence="3" id="KW-1185">Reference proteome</keyword>
<dbReference type="KEGG" id="qdo:H9Q78_04300"/>
<organism evidence="2 3">
    <name type="scientific">Qiania dongpingensis</name>
    <dbReference type="NCBI Taxonomy" id="2763669"/>
    <lineage>
        <taxon>Bacteria</taxon>
        <taxon>Bacillati</taxon>
        <taxon>Bacillota</taxon>
        <taxon>Clostridia</taxon>
        <taxon>Lachnospirales</taxon>
        <taxon>Lachnospiraceae</taxon>
        <taxon>Qiania</taxon>
    </lineage>
</organism>
<dbReference type="RefSeq" id="WP_249303774.1">
    <property type="nucleotide sequence ID" value="NZ_CP060634.1"/>
</dbReference>
<protein>
    <submittedName>
        <fullName evidence="2">Chloramphenicol acetyltransferase</fullName>
    </submittedName>
</protein>
<sequence>MAEGYRIVDYKTWKRAIHCEVFRNHMVPQYCVSLELDITNFLPKIKKQGYSFTFAMTYAAARCANQIEEFRYRFMDGQVALYDRIDTSFTYLDQETELFKVVEVKLMDTMEEYVKAASEAVENQKEYFTGPPGNNVFQFSAMPWVSYTHISHTESGKKDNATPLFDWGKYYKRDGKILLPFSVQVHHSFVDGLHIGKLAEALQDYLDRYGRNYKN</sequence>
<proteinExistence type="predicted"/>
<dbReference type="Proteomes" id="UP000515823">
    <property type="component" value="Chromosome"/>
</dbReference>
<reference evidence="2 3" key="1">
    <citation type="submission" date="2020-08" db="EMBL/GenBank/DDBJ databases">
        <authorList>
            <person name="Liu C."/>
            <person name="Sun Q."/>
        </authorList>
    </citation>
    <scope>NUCLEOTIDE SEQUENCE [LARGE SCALE GENOMIC DNA]</scope>
    <source>
        <strain evidence="2 3">NSJ-38</strain>
    </source>
</reference>
<dbReference type="PANTHER" id="PTHR38474">
    <property type="entry name" value="SLR0299 PROTEIN"/>
    <property type="match status" value="1"/>
</dbReference>
<dbReference type="AlphaFoldDB" id="A0A7G9G6D3"/>
<evidence type="ECO:0000313" key="3">
    <source>
        <dbReference type="Proteomes" id="UP000515823"/>
    </source>
</evidence>
<feature type="active site" description="Proton acceptor" evidence="1">
    <location>
        <position position="187"/>
    </location>
</feature>
<evidence type="ECO:0000313" key="2">
    <source>
        <dbReference type="EMBL" id="QNM06365.1"/>
    </source>
</evidence>
<dbReference type="GO" id="GO:0008811">
    <property type="term" value="F:chloramphenicol O-acetyltransferase activity"/>
    <property type="evidence" value="ECO:0007669"/>
    <property type="project" value="InterPro"/>
</dbReference>
<dbReference type="InterPro" id="IPR001707">
    <property type="entry name" value="Cmp_AcTrfase"/>
</dbReference>
<dbReference type="EMBL" id="CP060634">
    <property type="protein sequence ID" value="QNM06365.1"/>
    <property type="molecule type" value="Genomic_DNA"/>
</dbReference>
<dbReference type="PANTHER" id="PTHR38474:SF1">
    <property type="entry name" value="SLR0299 PROTEIN"/>
    <property type="match status" value="1"/>
</dbReference>
<gene>
    <name evidence="2" type="ORF">H9Q78_04300</name>
</gene>
<name>A0A7G9G6D3_9FIRM</name>
<dbReference type="Pfam" id="PF00302">
    <property type="entry name" value="CAT"/>
    <property type="match status" value="1"/>
</dbReference>
<keyword evidence="2" id="KW-0808">Transferase</keyword>
<accession>A0A7G9G6D3</accession>
<dbReference type="PIRSF" id="PIRSF000440">
    <property type="entry name" value="CAT"/>
    <property type="match status" value="1"/>
</dbReference>
<dbReference type="Gene3D" id="3.30.559.10">
    <property type="entry name" value="Chloramphenicol acetyltransferase-like domain"/>
    <property type="match status" value="1"/>
</dbReference>